<gene>
    <name evidence="3" type="ORF">CC205_26745</name>
</gene>
<dbReference type="PANTHER" id="PTHR20854">
    <property type="entry name" value="INOSITOL MONOPHOSPHATASE"/>
    <property type="match status" value="1"/>
</dbReference>
<accession>A0AB73QBW4</accession>
<name>A0AB73QBW4_PSESS</name>
<dbReference type="AlphaFoldDB" id="A0AB73QBW4"/>
<dbReference type="EMBL" id="NIAY01000186">
    <property type="protein sequence ID" value="PAB25205.1"/>
    <property type="molecule type" value="Genomic_DNA"/>
</dbReference>
<keyword evidence="2" id="KW-0460">Magnesium</keyword>
<dbReference type="PRINTS" id="PR00377">
    <property type="entry name" value="IMPHPHTASES"/>
</dbReference>
<comment type="caution">
    <text evidence="3">The sequence shown here is derived from an EMBL/GenBank/DDBJ whole genome shotgun (WGS) entry which is preliminary data.</text>
</comment>
<dbReference type="GO" id="GO:0006020">
    <property type="term" value="P:inositol metabolic process"/>
    <property type="evidence" value="ECO:0007669"/>
    <property type="project" value="TreeGrafter"/>
</dbReference>
<evidence type="ECO:0008006" key="5">
    <source>
        <dbReference type="Google" id="ProtNLM"/>
    </source>
</evidence>
<comment type="cofactor">
    <cofactor evidence="2">
        <name>Mg(2+)</name>
        <dbReference type="ChEBI" id="CHEBI:18420"/>
    </cofactor>
</comment>
<dbReference type="Gene3D" id="3.30.540.10">
    <property type="entry name" value="Fructose-1,6-Bisphosphatase, subunit A, domain 1"/>
    <property type="match status" value="1"/>
</dbReference>
<feature type="binding site" evidence="2">
    <location>
        <position position="91"/>
    </location>
    <ligand>
        <name>Mg(2+)</name>
        <dbReference type="ChEBI" id="CHEBI:18420"/>
        <label>1</label>
        <note>catalytic</note>
    </ligand>
</feature>
<dbReference type="Proteomes" id="UP000216306">
    <property type="component" value="Unassembled WGS sequence"/>
</dbReference>
<keyword evidence="2" id="KW-0479">Metal-binding</keyword>
<organism evidence="3 4">
    <name type="scientific">Pseudomonas savastanoi pv. nerii</name>
    <dbReference type="NCBI Taxonomy" id="360921"/>
    <lineage>
        <taxon>Bacteria</taxon>
        <taxon>Pseudomonadati</taxon>
        <taxon>Pseudomonadota</taxon>
        <taxon>Gammaproteobacteria</taxon>
        <taxon>Pseudomonadales</taxon>
        <taxon>Pseudomonadaceae</taxon>
        <taxon>Pseudomonas</taxon>
    </lineage>
</organism>
<evidence type="ECO:0000256" key="1">
    <source>
        <dbReference type="ARBA" id="ARBA00009759"/>
    </source>
</evidence>
<dbReference type="InterPro" id="IPR000760">
    <property type="entry name" value="Inositol_monophosphatase-like"/>
</dbReference>
<protein>
    <recommendedName>
        <fullName evidence="5">Inositol-1-monophosphatase</fullName>
    </recommendedName>
</protein>
<evidence type="ECO:0000313" key="3">
    <source>
        <dbReference type="EMBL" id="PAB25205.1"/>
    </source>
</evidence>
<feature type="binding site" evidence="2">
    <location>
        <position position="89"/>
    </location>
    <ligand>
        <name>Mg(2+)</name>
        <dbReference type="ChEBI" id="CHEBI:18420"/>
        <label>1</label>
        <note>catalytic</note>
    </ligand>
</feature>
<dbReference type="SUPFAM" id="SSF56655">
    <property type="entry name" value="Carbohydrate phosphatase"/>
    <property type="match status" value="1"/>
</dbReference>
<dbReference type="Pfam" id="PF00459">
    <property type="entry name" value="Inositol_P"/>
    <property type="match status" value="1"/>
</dbReference>
<feature type="binding site" evidence="2">
    <location>
        <position position="92"/>
    </location>
    <ligand>
        <name>Mg(2+)</name>
        <dbReference type="ChEBI" id="CHEBI:18420"/>
        <label>1</label>
        <note>catalytic</note>
    </ligand>
</feature>
<reference evidence="3 4" key="1">
    <citation type="submission" date="2017-05" db="EMBL/GenBank/DDBJ databases">
        <title>Comparative genomic of Pseudomonas savastanoi pathovars.</title>
        <authorList>
            <person name="Pintado A."/>
            <person name="Moreno-Perez A."/>
            <person name="Caballo-Ponce E."/>
            <person name="Murillo J."/>
            <person name="Bardaji L."/>
            <person name="Cerboneschi M."/>
            <person name="Rodriguez-Palenzuela P."/>
            <person name="Ramos C."/>
            <person name="Tegli S."/>
        </authorList>
    </citation>
    <scope>NUCLEOTIDE SEQUENCE [LARGE SCALE GENOMIC DNA]</scope>
    <source>
        <strain evidence="3 4">ESC 23</strain>
    </source>
</reference>
<dbReference type="RefSeq" id="WP_095205616.1">
    <property type="nucleotide sequence ID" value="NZ_NIAY01000186.1"/>
</dbReference>
<evidence type="ECO:0000313" key="4">
    <source>
        <dbReference type="Proteomes" id="UP000216306"/>
    </source>
</evidence>
<dbReference type="GO" id="GO:0046872">
    <property type="term" value="F:metal ion binding"/>
    <property type="evidence" value="ECO:0007669"/>
    <property type="project" value="UniProtKB-KW"/>
</dbReference>
<dbReference type="Gene3D" id="3.40.190.80">
    <property type="match status" value="1"/>
</dbReference>
<dbReference type="GO" id="GO:0008934">
    <property type="term" value="F:inositol monophosphate 1-phosphatase activity"/>
    <property type="evidence" value="ECO:0007669"/>
    <property type="project" value="TreeGrafter"/>
</dbReference>
<feature type="binding site" evidence="2">
    <location>
        <position position="218"/>
    </location>
    <ligand>
        <name>Mg(2+)</name>
        <dbReference type="ChEBI" id="CHEBI:18420"/>
        <label>1</label>
        <note>catalytic</note>
    </ligand>
</feature>
<feature type="binding site" evidence="2">
    <location>
        <position position="71"/>
    </location>
    <ligand>
        <name>Mg(2+)</name>
        <dbReference type="ChEBI" id="CHEBI:18420"/>
        <label>1</label>
        <note>catalytic</note>
    </ligand>
</feature>
<comment type="similarity">
    <text evidence="1">Belongs to the inositol monophosphatase superfamily.</text>
</comment>
<proteinExistence type="inferred from homology"/>
<evidence type="ECO:0000256" key="2">
    <source>
        <dbReference type="PIRSR" id="PIRSR600760-2"/>
    </source>
</evidence>
<dbReference type="GO" id="GO:0007165">
    <property type="term" value="P:signal transduction"/>
    <property type="evidence" value="ECO:0007669"/>
    <property type="project" value="TreeGrafter"/>
</dbReference>
<dbReference type="PANTHER" id="PTHR20854:SF4">
    <property type="entry name" value="INOSITOL-1-MONOPHOSPHATASE-RELATED"/>
    <property type="match status" value="1"/>
</dbReference>
<sequence>MYHKQAVLDLQEELIRSIEVEFALWAQREDAFADAGLGADQAITSNIDKALEDVCISVLLRSGLVKNVLSEEAGHISLDKDGLLLAYLDPLDGTTNAKLQIPFFAMSLCLTDLRNKSIYALVYNYATKDVFYAFDGHGSFLNGNRLRVSSSLDVSRSTILTSRPLSVDEQEFYQRLYLTAQRIRIISCPSLEICMVATGKFMAAIDYHAGQGLIHTHDVIAARLILEEAGGVLLDESGEKLNLRYDCVSTFNFFALNTQSNFRLFFES</sequence>